<reference evidence="2 3" key="1">
    <citation type="journal article" date="2019" name="Nat. Ecol. Evol.">
        <title>Megaphylogeny resolves global patterns of mushroom evolution.</title>
        <authorList>
            <person name="Varga T."/>
            <person name="Krizsan K."/>
            <person name="Foldi C."/>
            <person name="Dima B."/>
            <person name="Sanchez-Garcia M."/>
            <person name="Sanchez-Ramirez S."/>
            <person name="Szollosi G.J."/>
            <person name="Szarkandi J.G."/>
            <person name="Papp V."/>
            <person name="Albert L."/>
            <person name="Andreopoulos W."/>
            <person name="Angelini C."/>
            <person name="Antonin V."/>
            <person name="Barry K.W."/>
            <person name="Bougher N.L."/>
            <person name="Buchanan P."/>
            <person name="Buyck B."/>
            <person name="Bense V."/>
            <person name="Catcheside P."/>
            <person name="Chovatia M."/>
            <person name="Cooper J."/>
            <person name="Damon W."/>
            <person name="Desjardin D."/>
            <person name="Finy P."/>
            <person name="Geml J."/>
            <person name="Haridas S."/>
            <person name="Hughes K."/>
            <person name="Justo A."/>
            <person name="Karasinski D."/>
            <person name="Kautmanova I."/>
            <person name="Kiss B."/>
            <person name="Kocsube S."/>
            <person name="Kotiranta H."/>
            <person name="LaButti K.M."/>
            <person name="Lechner B.E."/>
            <person name="Liimatainen K."/>
            <person name="Lipzen A."/>
            <person name="Lukacs Z."/>
            <person name="Mihaltcheva S."/>
            <person name="Morgado L.N."/>
            <person name="Niskanen T."/>
            <person name="Noordeloos M.E."/>
            <person name="Ohm R.A."/>
            <person name="Ortiz-Santana B."/>
            <person name="Ovrebo C."/>
            <person name="Racz N."/>
            <person name="Riley R."/>
            <person name="Savchenko A."/>
            <person name="Shiryaev A."/>
            <person name="Soop K."/>
            <person name="Spirin V."/>
            <person name="Szebenyi C."/>
            <person name="Tomsovsky M."/>
            <person name="Tulloss R.E."/>
            <person name="Uehling J."/>
            <person name="Grigoriev I.V."/>
            <person name="Vagvolgyi C."/>
            <person name="Papp T."/>
            <person name="Martin F.M."/>
            <person name="Miettinen O."/>
            <person name="Hibbett D.S."/>
            <person name="Nagy L.G."/>
        </authorList>
    </citation>
    <scope>NUCLEOTIDE SEQUENCE [LARGE SCALE GENOMIC DNA]</scope>
    <source>
        <strain evidence="2 3">OMC1185</strain>
    </source>
</reference>
<protein>
    <submittedName>
        <fullName evidence="2">Uncharacterized protein</fullName>
    </submittedName>
</protein>
<feature type="region of interest" description="Disordered" evidence="1">
    <location>
        <begin position="210"/>
        <end position="268"/>
    </location>
</feature>
<evidence type="ECO:0000313" key="2">
    <source>
        <dbReference type="EMBL" id="TFK56941.1"/>
    </source>
</evidence>
<feature type="compositionally biased region" description="Basic and acidic residues" evidence="1">
    <location>
        <begin position="69"/>
        <end position="99"/>
    </location>
</feature>
<proteinExistence type="predicted"/>
<sequence>MSPRPILKRDPPSAIPSNPLPFAACPTLFSPKVRFPPTPVLTSTHPTHSPSTYDRAPIVVSPNACALPRRGEREVQFGERPGRSTDRERPRGRSRDRKAVSVKGSYFHPRAYEACEAEPPAGHTGAVDADHDIPSLPPLPAAIPLPPPLVHDISSSESDESDVTTPPDVHFQEPPSLSLSSASTCKPQHPDSHYLPPLNATFASQAEMNSALAFLPHPPSPIRERTPKLTEEQKKRNSTPSPKQRRPPIKRTSSTFADPPLDACLGGF</sequence>
<evidence type="ECO:0000256" key="1">
    <source>
        <dbReference type="SAM" id="MobiDB-lite"/>
    </source>
</evidence>
<keyword evidence="3" id="KW-1185">Reference proteome</keyword>
<gene>
    <name evidence="2" type="ORF">OE88DRAFT_1730372</name>
</gene>
<dbReference type="OrthoDB" id="3204502at2759"/>
<feature type="region of interest" description="Disordered" evidence="1">
    <location>
        <begin position="1"/>
        <end position="21"/>
    </location>
</feature>
<accession>A0A5C3NT74</accession>
<feature type="region of interest" description="Disordered" evidence="1">
    <location>
        <begin position="120"/>
        <end position="190"/>
    </location>
</feature>
<dbReference type="AlphaFoldDB" id="A0A5C3NT74"/>
<feature type="compositionally biased region" description="Low complexity" evidence="1">
    <location>
        <begin position="40"/>
        <end position="52"/>
    </location>
</feature>
<feature type="region of interest" description="Disordered" evidence="1">
    <location>
        <begin position="33"/>
        <end position="101"/>
    </location>
</feature>
<feature type="compositionally biased region" description="Basic and acidic residues" evidence="1">
    <location>
        <begin position="222"/>
        <end position="235"/>
    </location>
</feature>
<dbReference type="EMBL" id="ML213503">
    <property type="protein sequence ID" value="TFK56941.1"/>
    <property type="molecule type" value="Genomic_DNA"/>
</dbReference>
<dbReference type="Proteomes" id="UP000305948">
    <property type="component" value="Unassembled WGS sequence"/>
</dbReference>
<organism evidence="2 3">
    <name type="scientific">Heliocybe sulcata</name>
    <dbReference type="NCBI Taxonomy" id="5364"/>
    <lineage>
        <taxon>Eukaryota</taxon>
        <taxon>Fungi</taxon>
        <taxon>Dikarya</taxon>
        <taxon>Basidiomycota</taxon>
        <taxon>Agaricomycotina</taxon>
        <taxon>Agaricomycetes</taxon>
        <taxon>Gloeophyllales</taxon>
        <taxon>Gloeophyllaceae</taxon>
        <taxon>Heliocybe</taxon>
    </lineage>
</organism>
<feature type="compositionally biased region" description="Pro residues" evidence="1">
    <location>
        <begin position="135"/>
        <end position="149"/>
    </location>
</feature>
<name>A0A5C3NT74_9AGAM</name>
<evidence type="ECO:0000313" key="3">
    <source>
        <dbReference type="Proteomes" id="UP000305948"/>
    </source>
</evidence>
<feature type="compositionally biased region" description="Polar residues" evidence="1">
    <location>
        <begin position="175"/>
        <end position="186"/>
    </location>
</feature>